<accession>A0ABW9CHW0</accession>
<evidence type="ECO:0008006" key="3">
    <source>
        <dbReference type="Google" id="ProtNLM"/>
    </source>
</evidence>
<keyword evidence="2" id="KW-1185">Reference proteome</keyword>
<dbReference type="Proteomes" id="UP001629462">
    <property type="component" value="Unassembled WGS sequence"/>
</dbReference>
<protein>
    <recommendedName>
        <fullName evidence="3">Lipoprotein</fullName>
    </recommendedName>
</protein>
<proteinExistence type="predicted"/>
<evidence type="ECO:0000313" key="1">
    <source>
        <dbReference type="EMBL" id="MFM0517030.1"/>
    </source>
</evidence>
<reference evidence="1 2" key="1">
    <citation type="journal article" date="2024" name="Chem. Sci.">
        <title>Discovery of megapolipeptins by genome mining of a Burkholderiales bacteria collection.</title>
        <authorList>
            <person name="Paulo B.S."/>
            <person name="Recchia M.J.J."/>
            <person name="Lee S."/>
            <person name="Fergusson C.H."/>
            <person name="Romanowski S.B."/>
            <person name="Hernandez A."/>
            <person name="Krull N."/>
            <person name="Liu D.Y."/>
            <person name="Cavanagh H."/>
            <person name="Bos A."/>
            <person name="Gray C.A."/>
            <person name="Murphy B.T."/>
            <person name="Linington R.G."/>
            <person name="Eustaquio A.S."/>
        </authorList>
    </citation>
    <scope>NUCLEOTIDE SEQUENCE [LARGE SCALE GENOMIC DNA]</scope>
    <source>
        <strain evidence="1 2">RL17-374-BIF-D</strain>
    </source>
</reference>
<comment type="caution">
    <text evidence="1">The sequence shown here is derived from an EMBL/GenBank/DDBJ whole genome shotgun (WGS) entry which is preliminary data.</text>
</comment>
<organism evidence="1 2">
    <name type="scientific">Caballeronia jiangsuensis</name>
    <dbReference type="NCBI Taxonomy" id="1458357"/>
    <lineage>
        <taxon>Bacteria</taxon>
        <taxon>Pseudomonadati</taxon>
        <taxon>Pseudomonadota</taxon>
        <taxon>Betaproteobacteria</taxon>
        <taxon>Burkholderiales</taxon>
        <taxon>Burkholderiaceae</taxon>
        <taxon>Caballeronia</taxon>
    </lineage>
</organism>
<sequence>MSIQQPVVAVNNIHKPIDYGDVLNPDSIPVSGDSSNAIMRRDDGLYASGSPFIPSAFWDIGHTDEPNNANGIDEGDYWRYDFSKGNGGDIPGLQFDNGYLVFPPGQFVILMFGLLNTSASGQFRASFFDRSWGYPGPYQFAVQTYLQLPVQDNGRQLYGFTLCGKSEGGFGTCGLGYDKTSDEGAHVNGTLTILKIQ</sequence>
<dbReference type="RefSeq" id="WP_250485152.1">
    <property type="nucleotide sequence ID" value="NZ_JAQQDB010000004.1"/>
</dbReference>
<dbReference type="EMBL" id="JAQQDB010000004">
    <property type="protein sequence ID" value="MFM0517030.1"/>
    <property type="molecule type" value="Genomic_DNA"/>
</dbReference>
<gene>
    <name evidence="1" type="ORF">PQR08_06285</name>
</gene>
<evidence type="ECO:0000313" key="2">
    <source>
        <dbReference type="Proteomes" id="UP001629462"/>
    </source>
</evidence>
<name>A0ABW9CHW0_9BURK</name>